<evidence type="ECO:0008006" key="4">
    <source>
        <dbReference type="Google" id="ProtNLM"/>
    </source>
</evidence>
<evidence type="ECO:0000313" key="2">
    <source>
        <dbReference type="EMBL" id="KZV14500.1"/>
    </source>
</evidence>
<dbReference type="PANTHER" id="PTHR33871:SF1">
    <property type="entry name" value="OS05G0503100 PROTEIN"/>
    <property type="match status" value="1"/>
</dbReference>
<dbReference type="OrthoDB" id="1922230at2759"/>
<name>A0A2Z7A6G9_9LAMI</name>
<gene>
    <name evidence="2" type="ORF">F511_42906</name>
</gene>
<dbReference type="PANTHER" id="PTHR33871">
    <property type="entry name" value="OS05G0503100 PROTEIN-RELATED"/>
    <property type="match status" value="1"/>
</dbReference>
<sequence length="251" mass="27564">MGCCVSTNASENNRKRTSKSPPPTHPLQEEEAVKEVLSETPTAPRLDSPNLSPDQKNLRNGDVPKKSFMVFGSEEASEEISEICSTVSESVSVSTSVTEKKDNYSREHDVVSKIRNRSPARAGNQSFSGDYKRDRPAGKSPYRRSEPSPGRTRAGPVTGSGRRKDGNEELPARRSRSPMMRADSGSVKPSSGRIQTARGAGKSPSRVVNGSGEKIRKLEEEAEDNREQQWPMTGNELLENPLVSLECFIFL</sequence>
<feature type="compositionally biased region" description="Basic and acidic residues" evidence="1">
    <location>
        <begin position="27"/>
        <end position="37"/>
    </location>
</feature>
<feature type="compositionally biased region" description="Basic and acidic residues" evidence="1">
    <location>
        <begin position="162"/>
        <end position="172"/>
    </location>
</feature>
<keyword evidence="3" id="KW-1185">Reference proteome</keyword>
<reference evidence="2 3" key="1">
    <citation type="journal article" date="2015" name="Proc. Natl. Acad. Sci. U.S.A.">
        <title>The resurrection genome of Boea hygrometrica: A blueprint for survival of dehydration.</title>
        <authorList>
            <person name="Xiao L."/>
            <person name="Yang G."/>
            <person name="Zhang L."/>
            <person name="Yang X."/>
            <person name="Zhao S."/>
            <person name="Ji Z."/>
            <person name="Zhou Q."/>
            <person name="Hu M."/>
            <person name="Wang Y."/>
            <person name="Chen M."/>
            <person name="Xu Y."/>
            <person name="Jin H."/>
            <person name="Xiao X."/>
            <person name="Hu G."/>
            <person name="Bao F."/>
            <person name="Hu Y."/>
            <person name="Wan P."/>
            <person name="Li L."/>
            <person name="Deng X."/>
            <person name="Kuang T."/>
            <person name="Xiang C."/>
            <person name="Zhu J.K."/>
            <person name="Oliver M.J."/>
            <person name="He Y."/>
        </authorList>
    </citation>
    <scope>NUCLEOTIDE SEQUENCE [LARGE SCALE GENOMIC DNA]</scope>
    <source>
        <strain evidence="3">cv. XS01</strain>
    </source>
</reference>
<feature type="region of interest" description="Disordered" evidence="1">
    <location>
        <begin position="79"/>
        <end position="233"/>
    </location>
</feature>
<feature type="compositionally biased region" description="Polar residues" evidence="1">
    <location>
        <begin position="1"/>
        <end position="11"/>
    </location>
</feature>
<accession>A0A2Z7A6G9</accession>
<organism evidence="2 3">
    <name type="scientific">Dorcoceras hygrometricum</name>
    <dbReference type="NCBI Taxonomy" id="472368"/>
    <lineage>
        <taxon>Eukaryota</taxon>
        <taxon>Viridiplantae</taxon>
        <taxon>Streptophyta</taxon>
        <taxon>Embryophyta</taxon>
        <taxon>Tracheophyta</taxon>
        <taxon>Spermatophyta</taxon>
        <taxon>Magnoliopsida</taxon>
        <taxon>eudicotyledons</taxon>
        <taxon>Gunneridae</taxon>
        <taxon>Pentapetalae</taxon>
        <taxon>asterids</taxon>
        <taxon>lamiids</taxon>
        <taxon>Lamiales</taxon>
        <taxon>Gesneriaceae</taxon>
        <taxon>Didymocarpoideae</taxon>
        <taxon>Trichosporeae</taxon>
        <taxon>Loxocarpinae</taxon>
        <taxon>Dorcoceras</taxon>
    </lineage>
</organism>
<dbReference type="AlphaFoldDB" id="A0A2Z7A6G9"/>
<feature type="compositionally biased region" description="Low complexity" evidence="1">
    <location>
        <begin position="82"/>
        <end position="97"/>
    </location>
</feature>
<proteinExistence type="predicted"/>
<dbReference type="EMBL" id="KV020468">
    <property type="protein sequence ID" value="KZV14500.1"/>
    <property type="molecule type" value="Genomic_DNA"/>
</dbReference>
<feature type="compositionally biased region" description="Basic and acidic residues" evidence="1">
    <location>
        <begin position="98"/>
        <end position="112"/>
    </location>
</feature>
<protein>
    <recommendedName>
        <fullName evidence="4">Serine/arginine repetitive matrix protein 1-like</fullName>
    </recommendedName>
</protein>
<evidence type="ECO:0000256" key="1">
    <source>
        <dbReference type="SAM" id="MobiDB-lite"/>
    </source>
</evidence>
<dbReference type="Proteomes" id="UP000250235">
    <property type="component" value="Unassembled WGS sequence"/>
</dbReference>
<feature type="region of interest" description="Disordered" evidence="1">
    <location>
        <begin position="1"/>
        <end position="64"/>
    </location>
</feature>
<evidence type="ECO:0000313" key="3">
    <source>
        <dbReference type="Proteomes" id="UP000250235"/>
    </source>
</evidence>